<dbReference type="Proteomes" id="UP000190797">
    <property type="component" value="Chromosome"/>
</dbReference>
<keyword evidence="3" id="KW-0028">Amino-acid biosynthesis</keyword>
<evidence type="ECO:0000256" key="3">
    <source>
        <dbReference type="ARBA" id="ARBA00022888"/>
    </source>
</evidence>
<dbReference type="Pfam" id="PF00733">
    <property type="entry name" value="Asn_synthase"/>
    <property type="match status" value="1"/>
</dbReference>
<keyword evidence="8" id="KW-1185">Reference proteome</keyword>
<dbReference type="SUPFAM" id="SSF52402">
    <property type="entry name" value="Adenine nucleotide alpha hydrolases-like"/>
    <property type="match status" value="1"/>
</dbReference>
<dbReference type="EMBL" id="CP017717">
    <property type="protein sequence ID" value="AQZ62745.1"/>
    <property type="molecule type" value="Genomic_DNA"/>
</dbReference>
<dbReference type="EC" id="6.3.5.4" evidence="2"/>
<sequence>MTTAAHSAWFVALPDAAIARAASDTLLAARGGVLARHASGRPWIIGYGYHTPAPPQRYGDELRTAAAGRLRIAIAGFCPAPDRELRRAAAQAGRGRVEDLLRLPGSFHLITCAEGQVSLYGDVAGLRRLFHSRLDDGLPVAGDRAAALAALTGGALDERWLGARLLNPEMPADLLWSRLSPYRGVVPVPPGHRLRLDHDGVSAACYWRPPAAVLTLTEGAELLRTALSRAVEAAVSQAGRASVQLSGGWDSAALAALACRARPKGGTLLLTVASATADNPDVRWARHTANRLRPAEHQVLEACSYPLLFDGLAEPIVTDEPASFMVSSARIRHLTGVLTRYGSAAHLNGQGGDEVLLAPLAHLFDLWRRPGLAWHHLRGYAALSGVGTLPLLAALLRARPSWRGPRRDAGGASLRWAPASARPTFRPTLVTGSEAVPLLPPWATAAATEQAATLLDMLDPPEGDTVTHATVTRIRACARRAAAYRDALAQHDVPAHFPYFDQAVIDACLATRPEVRTTPYQPKPLLAAALAPIAPGLLVRRDKGHHNHDLHAGLAAHAPHLLELFGDDCALARAGVIDAALLRRALTGTGPSSVAGGLPLAFLTETLAMELWLRHRTGGSDHVLEPGPGRAPDRRAAV</sequence>
<evidence type="ECO:0000259" key="6">
    <source>
        <dbReference type="Pfam" id="PF00733"/>
    </source>
</evidence>
<dbReference type="GO" id="GO:0004066">
    <property type="term" value="F:asparagine synthase (glutamine-hydrolyzing) activity"/>
    <property type="evidence" value="ECO:0007669"/>
    <property type="project" value="UniProtKB-EC"/>
</dbReference>
<gene>
    <name evidence="7" type="ORF">BKM31_15915</name>
</gene>
<dbReference type="InterPro" id="IPR029055">
    <property type="entry name" value="Ntn_hydrolases_N"/>
</dbReference>
<dbReference type="RefSeq" id="WP_080038926.1">
    <property type="nucleotide sequence ID" value="NZ_CP017717.1"/>
</dbReference>
<dbReference type="KEGG" id="noa:BKM31_15915"/>
<dbReference type="PANTHER" id="PTHR43284">
    <property type="entry name" value="ASPARAGINE SYNTHETASE (GLUTAMINE-HYDROLYZING)"/>
    <property type="match status" value="1"/>
</dbReference>
<dbReference type="GO" id="GO:0006529">
    <property type="term" value="P:asparagine biosynthetic process"/>
    <property type="evidence" value="ECO:0007669"/>
    <property type="project" value="UniProtKB-KW"/>
</dbReference>
<organism evidence="7 8">
    <name type="scientific">[Actinomadura] parvosata subsp. kistnae</name>
    <dbReference type="NCBI Taxonomy" id="1909395"/>
    <lineage>
        <taxon>Bacteria</taxon>
        <taxon>Bacillati</taxon>
        <taxon>Actinomycetota</taxon>
        <taxon>Actinomycetes</taxon>
        <taxon>Streptosporangiales</taxon>
        <taxon>Streptosporangiaceae</taxon>
        <taxon>Nonomuraea</taxon>
    </lineage>
</organism>
<feature type="domain" description="Asparagine synthetase" evidence="6">
    <location>
        <begin position="223"/>
        <end position="613"/>
    </location>
</feature>
<evidence type="ECO:0000256" key="5">
    <source>
        <dbReference type="SAM" id="MobiDB-lite"/>
    </source>
</evidence>
<dbReference type="PANTHER" id="PTHR43284:SF1">
    <property type="entry name" value="ASPARAGINE SYNTHETASE"/>
    <property type="match status" value="1"/>
</dbReference>
<evidence type="ECO:0000256" key="2">
    <source>
        <dbReference type="ARBA" id="ARBA00012737"/>
    </source>
</evidence>
<comment type="catalytic activity">
    <reaction evidence="4">
        <text>L-aspartate + L-glutamine + ATP + H2O = L-asparagine + L-glutamate + AMP + diphosphate + H(+)</text>
        <dbReference type="Rhea" id="RHEA:12228"/>
        <dbReference type="ChEBI" id="CHEBI:15377"/>
        <dbReference type="ChEBI" id="CHEBI:15378"/>
        <dbReference type="ChEBI" id="CHEBI:29985"/>
        <dbReference type="ChEBI" id="CHEBI:29991"/>
        <dbReference type="ChEBI" id="CHEBI:30616"/>
        <dbReference type="ChEBI" id="CHEBI:33019"/>
        <dbReference type="ChEBI" id="CHEBI:58048"/>
        <dbReference type="ChEBI" id="CHEBI:58359"/>
        <dbReference type="ChEBI" id="CHEBI:456215"/>
        <dbReference type="EC" id="6.3.5.4"/>
    </reaction>
</comment>
<proteinExistence type="predicted"/>
<dbReference type="STRING" id="1909395.BKM31_15915"/>
<dbReference type="InterPro" id="IPR014729">
    <property type="entry name" value="Rossmann-like_a/b/a_fold"/>
</dbReference>
<evidence type="ECO:0000256" key="4">
    <source>
        <dbReference type="ARBA" id="ARBA00048741"/>
    </source>
</evidence>
<dbReference type="SUPFAM" id="SSF56235">
    <property type="entry name" value="N-terminal nucleophile aminohydrolases (Ntn hydrolases)"/>
    <property type="match status" value="1"/>
</dbReference>
<accession>A0A1U9ZXR3</accession>
<protein>
    <recommendedName>
        <fullName evidence="2">asparagine synthase (glutamine-hydrolyzing)</fullName>
        <ecNumber evidence="2">6.3.5.4</ecNumber>
    </recommendedName>
</protein>
<dbReference type="Gene3D" id="3.40.50.620">
    <property type="entry name" value="HUPs"/>
    <property type="match status" value="1"/>
</dbReference>
<evidence type="ECO:0000256" key="1">
    <source>
        <dbReference type="ARBA" id="ARBA00005187"/>
    </source>
</evidence>
<keyword evidence="3" id="KW-0061">Asparagine biosynthesis</keyword>
<reference evidence="8" key="1">
    <citation type="journal article" date="2017" name="Med. Chem. Commun.">
        <title>Nonomuraea sp. ATCC 55076 harbours the largest actinomycete chromosome to date and the kistamicin biosynthetic gene cluster.</title>
        <authorList>
            <person name="Nazari B."/>
            <person name="Forneris C.C."/>
            <person name="Gibson M.I."/>
            <person name="Moon K."/>
            <person name="Schramma K.R."/>
            <person name="Seyedsayamdost M.R."/>
        </authorList>
    </citation>
    <scope>NUCLEOTIDE SEQUENCE [LARGE SCALE GENOMIC DNA]</scope>
    <source>
        <strain evidence="8">ATCC 55076</strain>
    </source>
</reference>
<dbReference type="InterPro" id="IPR051786">
    <property type="entry name" value="ASN_synthetase/amidase"/>
</dbReference>
<evidence type="ECO:0000313" key="7">
    <source>
        <dbReference type="EMBL" id="AQZ62745.1"/>
    </source>
</evidence>
<name>A0A1U9ZXR3_9ACTN</name>
<comment type="pathway">
    <text evidence="1">Amino-acid biosynthesis; L-asparagine biosynthesis; L-asparagine from L-aspartate (L-Gln route): step 1/1.</text>
</comment>
<dbReference type="AlphaFoldDB" id="A0A1U9ZXR3"/>
<evidence type="ECO:0000313" key="8">
    <source>
        <dbReference type="Proteomes" id="UP000190797"/>
    </source>
</evidence>
<feature type="region of interest" description="Disordered" evidence="5">
    <location>
        <begin position="619"/>
        <end position="638"/>
    </location>
</feature>
<dbReference type="OrthoDB" id="7053173at2"/>
<dbReference type="InterPro" id="IPR001962">
    <property type="entry name" value="Asn_synthase"/>
</dbReference>